<dbReference type="PROSITE" id="PS50977">
    <property type="entry name" value="HTH_TETR_2"/>
    <property type="match status" value="1"/>
</dbReference>
<dbReference type="SUPFAM" id="SSF48498">
    <property type="entry name" value="Tetracyclin repressor-like, C-terminal domain"/>
    <property type="match status" value="1"/>
</dbReference>
<dbReference type="Gene3D" id="1.10.357.10">
    <property type="entry name" value="Tetracycline Repressor, domain 2"/>
    <property type="match status" value="1"/>
</dbReference>
<dbReference type="InterPro" id="IPR036271">
    <property type="entry name" value="Tet_transcr_reg_TetR-rel_C_sf"/>
</dbReference>
<feature type="DNA-binding region" description="H-T-H motif" evidence="2">
    <location>
        <begin position="26"/>
        <end position="45"/>
    </location>
</feature>
<protein>
    <submittedName>
        <fullName evidence="4">Transcriptional regulator, TetR family</fullName>
    </submittedName>
</protein>
<evidence type="ECO:0000256" key="2">
    <source>
        <dbReference type="PROSITE-ProRule" id="PRU00335"/>
    </source>
</evidence>
<evidence type="ECO:0000256" key="1">
    <source>
        <dbReference type="ARBA" id="ARBA00023125"/>
    </source>
</evidence>
<dbReference type="SUPFAM" id="SSF46689">
    <property type="entry name" value="Homeodomain-like"/>
    <property type="match status" value="1"/>
</dbReference>
<dbReference type="STRING" id="644284.Arch_0270"/>
<name>D7BM79_ARCHD</name>
<dbReference type="EMBL" id="CP002045">
    <property type="protein sequence ID" value="ADH92028.1"/>
    <property type="molecule type" value="Genomic_DNA"/>
</dbReference>
<dbReference type="InterPro" id="IPR009057">
    <property type="entry name" value="Homeodomain-like_sf"/>
</dbReference>
<dbReference type="InterPro" id="IPR001647">
    <property type="entry name" value="HTH_TetR"/>
</dbReference>
<organism evidence="4 5">
    <name type="scientific">Arcanobacterium haemolyticum (strain ATCC 9345 / DSM 20595 / CCM 5947 / CCUG 17215 / LMG 16163 / NBRC 15585 / NCTC 8452 / 11018)</name>
    <dbReference type="NCBI Taxonomy" id="644284"/>
    <lineage>
        <taxon>Bacteria</taxon>
        <taxon>Bacillati</taxon>
        <taxon>Actinomycetota</taxon>
        <taxon>Actinomycetes</taxon>
        <taxon>Actinomycetales</taxon>
        <taxon>Actinomycetaceae</taxon>
        <taxon>Arcanobacterium</taxon>
    </lineage>
</organism>
<gene>
    <name evidence="4" type="ordered locus">Arch_0270</name>
</gene>
<dbReference type="GO" id="GO:0003677">
    <property type="term" value="F:DNA binding"/>
    <property type="evidence" value="ECO:0007669"/>
    <property type="project" value="UniProtKB-UniRule"/>
</dbReference>
<feature type="domain" description="HTH tetR-type" evidence="3">
    <location>
        <begin position="3"/>
        <end position="63"/>
    </location>
</feature>
<dbReference type="Pfam" id="PF00440">
    <property type="entry name" value="TetR_N"/>
    <property type="match status" value="1"/>
</dbReference>
<dbReference type="HOGENOM" id="CLU_091687_3_0_11"/>
<dbReference type="eggNOG" id="COG1309">
    <property type="taxonomic scope" value="Bacteria"/>
</dbReference>
<keyword evidence="1 2" id="KW-0238">DNA-binding</keyword>
<dbReference type="InterPro" id="IPR041479">
    <property type="entry name" value="TetR_CgmR_C"/>
</dbReference>
<accession>D7BM79</accession>
<evidence type="ECO:0000313" key="4">
    <source>
        <dbReference type="EMBL" id="ADH92028.1"/>
    </source>
</evidence>
<proteinExistence type="predicted"/>
<dbReference type="OrthoDB" id="9806334at2"/>
<evidence type="ECO:0000259" key="3">
    <source>
        <dbReference type="PROSITE" id="PS50977"/>
    </source>
</evidence>
<keyword evidence="5" id="KW-1185">Reference proteome</keyword>
<sequence length="180" mass="19747">MRTSKKAEVLDSIVAIIEESGVAGVTYDAVSARSGMSKSGLIYHFPTREAMLRDVHDFMAQRWEEGLLEALGDDDAGSADAKLRANLRVSQNAATRAELMMTIDASSDPEMYALWAEKLDRWTCSARDIATDKRACQAYLVQLIADGLWAHDYINGRHLSSEQRAVLVEAAIALIPTDAS</sequence>
<reference evidence="4 5" key="1">
    <citation type="journal article" date="2010" name="Stand. Genomic Sci.">
        <title>Complete genome sequence of Arcanobacterium haemolyticum type strain (11018).</title>
        <authorList>
            <person name="Yasawong M."/>
            <person name="Teshima H."/>
            <person name="Lapidus A."/>
            <person name="Nolan M."/>
            <person name="Lucas S."/>
            <person name="Glavina Del Rio T."/>
            <person name="Tice H."/>
            <person name="Cheng J."/>
            <person name="Bruce D."/>
            <person name="Detter C."/>
            <person name="Tapia R."/>
            <person name="Han C."/>
            <person name="Goodwin L."/>
            <person name="Pitluck S."/>
            <person name="Liolios K."/>
            <person name="Ivanova N."/>
            <person name="Mavromatis K."/>
            <person name="Mikhailova N."/>
            <person name="Pati A."/>
            <person name="Chen A."/>
            <person name="Palaniappan K."/>
            <person name="Land M."/>
            <person name="Hauser L."/>
            <person name="Chang Y."/>
            <person name="Jeffries C."/>
            <person name="Rohde M."/>
            <person name="Sikorski J."/>
            <person name="Pukall R."/>
            <person name="Goker M."/>
            <person name="Woyke T."/>
            <person name="Bristow J."/>
            <person name="Eisen J."/>
            <person name="Markowitz V."/>
            <person name="Hugenholtz P."/>
            <person name="Kyrpides N."/>
            <person name="Klenk H."/>
        </authorList>
    </citation>
    <scope>NUCLEOTIDE SEQUENCE [LARGE SCALE GENOMIC DNA]</scope>
    <source>
        <strain evidence="5">ATCC 9345 / DSM 20595 / CCUG 17215 / LMG 16163 / NBRC 15585 / NCTC 8452 / 11018</strain>
    </source>
</reference>
<dbReference type="Proteomes" id="UP000000376">
    <property type="component" value="Chromosome"/>
</dbReference>
<evidence type="ECO:0000313" key="5">
    <source>
        <dbReference type="Proteomes" id="UP000000376"/>
    </source>
</evidence>
<dbReference type="RefSeq" id="WP_013169526.1">
    <property type="nucleotide sequence ID" value="NC_014218.1"/>
</dbReference>
<dbReference type="Pfam" id="PF17937">
    <property type="entry name" value="TetR_C_28"/>
    <property type="match status" value="1"/>
</dbReference>
<dbReference type="KEGG" id="ahe:Arch_0270"/>
<dbReference type="AlphaFoldDB" id="D7BM79"/>
<dbReference type="PRINTS" id="PR00455">
    <property type="entry name" value="HTHTETR"/>
</dbReference>